<keyword evidence="5 6" id="KW-0472">Membrane</keyword>
<evidence type="ECO:0000256" key="1">
    <source>
        <dbReference type="ARBA" id="ARBA00004141"/>
    </source>
</evidence>
<evidence type="ECO:0000256" key="5">
    <source>
        <dbReference type="ARBA" id="ARBA00023136"/>
    </source>
</evidence>
<feature type="transmembrane region" description="Helical" evidence="6">
    <location>
        <begin position="147"/>
        <end position="168"/>
    </location>
</feature>
<evidence type="ECO:0008006" key="9">
    <source>
        <dbReference type="Google" id="ProtNLM"/>
    </source>
</evidence>
<dbReference type="Gene3D" id="1.20.1250.20">
    <property type="entry name" value="MFS general substrate transporter like domains"/>
    <property type="match status" value="1"/>
</dbReference>
<dbReference type="GO" id="GO:0016020">
    <property type="term" value="C:membrane"/>
    <property type="evidence" value="ECO:0007669"/>
    <property type="project" value="UniProtKB-SubCell"/>
</dbReference>
<dbReference type="OrthoDB" id="9787815at2"/>
<feature type="transmembrane region" description="Helical" evidence="6">
    <location>
        <begin position="257"/>
        <end position="275"/>
    </location>
</feature>
<gene>
    <name evidence="7" type="ORF">PCL1606_27940</name>
</gene>
<feature type="transmembrane region" description="Helical" evidence="6">
    <location>
        <begin position="217"/>
        <end position="237"/>
    </location>
</feature>
<sequence length="408" mass="41946">MLELLKHWRMVLTFALLYLSQGICFGIAMDALPTLLRHDGAALHALAFLPLVGVPWVVKFIWAPVVDNHWNSRLGRRRSWIIPMQALVLLCLVTLAVIGLSVETAGWAVGLLILASLASATQDIATDGMAAEYFSGELLARINAIQVGGTMVGFFVGGAGALLLSGYLGQGSAFGLLALVPLASLGCVGWLNAATAEPTRRDVAHASLLRFIKRPKALALVLLALLSAMTSVSGFGLSKLFLNDAGWSLQAIGQLGISGGIVTIVLGCGGGAWLIRVLGLWPAFMLAVGMAAIAALTWLLQASGAVAPHIALIGLAVGLGSFATGATSVAIMTASMAFAAQGDQAGTDMTAVQSTRDLGEMLASSLLLGLTAQVGYSGGFLTGAAMALLALLVASSLARSQAGRSAQV</sequence>
<dbReference type="RefSeq" id="WP_045882827.1">
    <property type="nucleotide sequence ID" value="NZ_CP011110.1"/>
</dbReference>
<dbReference type="PATRIC" id="fig|587753.10.peg.2788"/>
<evidence type="ECO:0000313" key="7">
    <source>
        <dbReference type="EMBL" id="AKA24245.1"/>
    </source>
</evidence>
<protein>
    <recommendedName>
        <fullName evidence="9">RhtX/FptX family siderophore transporter</fullName>
    </recommendedName>
</protein>
<keyword evidence="2" id="KW-0813">Transport</keyword>
<evidence type="ECO:0000256" key="4">
    <source>
        <dbReference type="ARBA" id="ARBA00022989"/>
    </source>
</evidence>
<feature type="transmembrane region" description="Helical" evidence="6">
    <location>
        <begin position="12"/>
        <end position="29"/>
    </location>
</feature>
<dbReference type="EMBL" id="CP011110">
    <property type="protein sequence ID" value="AKA24245.1"/>
    <property type="molecule type" value="Genomic_DNA"/>
</dbReference>
<feature type="transmembrane region" description="Helical" evidence="6">
    <location>
        <begin position="82"/>
        <end position="101"/>
    </location>
</feature>
<evidence type="ECO:0000256" key="6">
    <source>
        <dbReference type="SAM" id="Phobius"/>
    </source>
</evidence>
<dbReference type="InterPro" id="IPR024371">
    <property type="entry name" value="AcetylCoA_trans_1-like"/>
</dbReference>
<organism evidence="7 8">
    <name type="scientific">Pseudomonas chlororaphis</name>
    <dbReference type="NCBI Taxonomy" id="587753"/>
    <lineage>
        <taxon>Bacteria</taxon>
        <taxon>Pseudomonadati</taxon>
        <taxon>Pseudomonadota</taxon>
        <taxon>Gammaproteobacteria</taxon>
        <taxon>Pseudomonadales</taxon>
        <taxon>Pseudomonadaceae</taxon>
        <taxon>Pseudomonas</taxon>
    </lineage>
</organism>
<keyword evidence="4 6" id="KW-1133">Transmembrane helix</keyword>
<feature type="transmembrane region" description="Helical" evidence="6">
    <location>
        <begin position="107"/>
        <end position="126"/>
    </location>
</feature>
<name>A0A0D5XZM4_9PSED</name>
<dbReference type="PANTHER" id="PTHR12778:SF10">
    <property type="entry name" value="MAJOR FACILITATOR SUPERFAMILY DOMAIN-CONTAINING PROTEIN 3"/>
    <property type="match status" value="1"/>
</dbReference>
<feature type="transmembrane region" description="Helical" evidence="6">
    <location>
        <begin position="41"/>
        <end position="62"/>
    </location>
</feature>
<dbReference type="SUPFAM" id="SSF103473">
    <property type="entry name" value="MFS general substrate transporter"/>
    <property type="match status" value="1"/>
</dbReference>
<dbReference type="Proteomes" id="UP000032748">
    <property type="component" value="Chromosome"/>
</dbReference>
<evidence type="ECO:0000256" key="2">
    <source>
        <dbReference type="ARBA" id="ARBA00022448"/>
    </source>
</evidence>
<comment type="subcellular location">
    <subcellularLocation>
        <location evidence="1">Membrane</location>
        <topology evidence="1">Multi-pass membrane protein</topology>
    </subcellularLocation>
</comment>
<feature type="transmembrane region" description="Helical" evidence="6">
    <location>
        <begin position="280"/>
        <end position="300"/>
    </location>
</feature>
<dbReference type="InterPro" id="IPR004752">
    <property type="entry name" value="AmpG_permease/AT-1"/>
</dbReference>
<reference evidence="7 8" key="1">
    <citation type="journal article" date="2015" name="Mol. Plant Microbe Interact.">
        <title>Comparative Genomic Analysis of Pseudomonas chlororaphis PCL1606 Reveals New Insight into Antifungal Compounds Involved in Biocontrol.</title>
        <authorList>
            <person name="Calderon C.E."/>
            <person name="Ramos C."/>
            <person name="de Vicente A."/>
            <person name="Cazorla F.M."/>
        </authorList>
    </citation>
    <scope>NUCLEOTIDE SEQUENCE [LARGE SCALE GENOMIC DNA]</scope>
    <source>
        <strain evidence="7 8">PCL1606</strain>
    </source>
</reference>
<evidence type="ECO:0000256" key="3">
    <source>
        <dbReference type="ARBA" id="ARBA00022692"/>
    </source>
</evidence>
<proteinExistence type="predicted"/>
<dbReference type="InterPro" id="IPR014090">
    <property type="entry name" value="Siderophore_transpt_RhtX/FptX"/>
</dbReference>
<dbReference type="Pfam" id="PF13000">
    <property type="entry name" value="Acatn"/>
    <property type="match status" value="1"/>
</dbReference>
<dbReference type="GO" id="GO:0008521">
    <property type="term" value="F:acetyl-CoA transmembrane transporter activity"/>
    <property type="evidence" value="ECO:0007669"/>
    <property type="project" value="InterPro"/>
</dbReference>
<dbReference type="NCBIfam" id="TIGR02718">
    <property type="entry name" value="sider_RhtX_FptX"/>
    <property type="match status" value="1"/>
</dbReference>
<keyword evidence="3 6" id="KW-0812">Transmembrane</keyword>
<dbReference type="GO" id="GO:0035348">
    <property type="term" value="P:acetyl-CoA transmembrane transport"/>
    <property type="evidence" value="ECO:0007669"/>
    <property type="project" value="InterPro"/>
</dbReference>
<feature type="transmembrane region" description="Helical" evidence="6">
    <location>
        <begin position="174"/>
        <end position="196"/>
    </location>
</feature>
<dbReference type="KEGG" id="pcz:PCL1606_27940"/>
<dbReference type="InterPro" id="IPR036259">
    <property type="entry name" value="MFS_trans_sf"/>
</dbReference>
<dbReference type="PANTHER" id="PTHR12778">
    <property type="entry name" value="SOLUTE CARRIER FAMILY 33 ACETYL-COA TRANSPORTER -RELATED"/>
    <property type="match status" value="1"/>
</dbReference>
<evidence type="ECO:0000313" key="8">
    <source>
        <dbReference type="Proteomes" id="UP000032748"/>
    </source>
</evidence>
<accession>A0A0D5XZM4</accession>
<dbReference type="AlphaFoldDB" id="A0A0D5XZM4"/>
<feature type="transmembrane region" description="Helical" evidence="6">
    <location>
        <begin position="380"/>
        <end position="398"/>
    </location>
</feature>
<feature type="transmembrane region" description="Helical" evidence="6">
    <location>
        <begin position="312"/>
        <end position="338"/>
    </location>
</feature>